<dbReference type="InterPro" id="IPR000182">
    <property type="entry name" value="GNAT_dom"/>
</dbReference>
<evidence type="ECO:0000256" key="1">
    <source>
        <dbReference type="ARBA" id="ARBA00022679"/>
    </source>
</evidence>
<keyword evidence="1" id="KW-0808">Transferase</keyword>
<dbReference type="Gene3D" id="3.40.630.30">
    <property type="match status" value="1"/>
</dbReference>
<dbReference type="Pfam" id="PF13302">
    <property type="entry name" value="Acetyltransf_3"/>
    <property type="match status" value="1"/>
</dbReference>
<dbReference type="PROSITE" id="PS51186">
    <property type="entry name" value="GNAT"/>
    <property type="match status" value="1"/>
</dbReference>
<sequence length="190" mass="21400">MTSDHMIRTERLLLRPFQTTDAEAMHHLAGTRAVAAGTFLPHPMDRQAALSWITERVEEQAAGRGVTFAITLAESGQVIGAIGMELVVAHEQGRLSYWLGRPYWNRGYGTEAVTALVGYGFNSLKLHRIYAPHFHTNPASGRVLQKVGMTHEGRLREHYLRFGQRIDVELYGMLREEFLTKQADKKGNGR</sequence>
<reference evidence="5 6" key="1">
    <citation type="submission" date="2021-02" db="EMBL/GenBank/DDBJ databases">
        <authorList>
            <person name="Han P."/>
        </authorList>
    </citation>
    <scope>NUCLEOTIDE SEQUENCE [LARGE SCALE GENOMIC DNA]</scope>
    <source>
        <strain evidence="5">Candidatus Nitrospira sp. ZN2</strain>
    </source>
</reference>
<comment type="similarity">
    <text evidence="3">Belongs to the acetyltransferase family. RimJ subfamily.</text>
</comment>
<dbReference type="Proteomes" id="UP000675880">
    <property type="component" value="Unassembled WGS sequence"/>
</dbReference>
<comment type="caution">
    <text evidence="5">The sequence shown here is derived from an EMBL/GenBank/DDBJ whole genome shotgun (WGS) entry which is preliminary data.</text>
</comment>
<dbReference type="RefSeq" id="WP_213042423.1">
    <property type="nucleotide sequence ID" value="NZ_CAJNBJ010000016.1"/>
</dbReference>
<evidence type="ECO:0000256" key="3">
    <source>
        <dbReference type="ARBA" id="ARBA00038502"/>
    </source>
</evidence>
<dbReference type="SUPFAM" id="SSF55729">
    <property type="entry name" value="Acyl-CoA N-acyltransferases (Nat)"/>
    <property type="match status" value="1"/>
</dbReference>
<organism evidence="5 6">
    <name type="scientific">Nitrospira defluvii</name>
    <dbReference type="NCBI Taxonomy" id="330214"/>
    <lineage>
        <taxon>Bacteria</taxon>
        <taxon>Pseudomonadati</taxon>
        <taxon>Nitrospirota</taxon>
        <taxon>Nitrospiria</taxon>
        <taxon>Nitrospirales</taxon>
        <taxon>Nitrospiraceae</taxon>
        <taxon>Nitrospira</taxon>
    </lineage>
</organism>
<evidence type="ECO:0000313" key="6">
    <source>
        <dbReference type="Proteomes" id="UP000675880"/>
    </source>
</evidence>
<protein>
    <submittedName>
        <fullName evidence="5">GNAT family N-acetyltransferase</fullName>
    </submittedName>
</protein>
<evidence type="ECO:0000313" key="5">
    <source>
        <dbReference type="EMBL" id="CAE6752307.1"/>
    </source>
</evidence>
<dbReference type="PANTHER" id="PTHR43792:SF8">
    <property type="entry name" value="[RIBOSOMAL PROTEIN US5]-ALANINE N-ACETYLTRANSFERASE"/>
    <property type="match status" value="1"/>
</dbReference>
<keyword evidence="6" id="KW-1185">Reference proteome</keyword>
<gene>
    <name evidence="5" type="ORF">NSPZN2_30232</name>
</gene>
<accession>A0ABM8RGV5</accession>
<name>A0ABM8RGV5_9BACT</name>
<evidence type="ECO:0000256" key="2">
    <source>
        <dbReference type="ARBA" id="ARBA00023315"/>
    </source>
</evidence>
<proteinExistence type="inferred from homology"/>
<dbReference type="InterPro" id="IPR051531">
    <property type="entry name" value="N-acetyltransferase"/>
</dbReference>
<keyword evidence="2" id="KW-0012">Acyltransferase</keyword>
<dbReference type="PANTHER" id="PTHR43792">
    <property type="entry name" value="GNAT FAMILY, PUTATIVE (AFU_ORTHOLOGUE AFUA_3G00765)-RELATED-RELATED"/>
    <property type="match status" value="1"/>
</dbReference>
<dbReference type="InterPro" id="IPR016181">
    <property type="entry name" value="Acyl_CoA_acyltransferase"/>
</dbReference>
<evidence type="ECO:0000259" key="4">
    <source>
        <dbReference type="PROSITE" id="PS51186"/>
    </source>
</evidence>
<feature type="domain" description="N-acetyltransferase" evidence="4">
    <location>
        <begin position="12"/>
        <end position="167"/>
    </location>
</feature>
<dbReference type="EMBL" id="CAJNBJ010000016">
    <property type="protein sequence ID" value="CAE6752307.1"/>
    <property type="molecule type" value="Genomic_DNA"/>
</dbReference>